<dbReference type="InterPro" id="IPR007657">
    <property type="entry name" value="Glycosyltransferase_61"/>
</dbReference>
<dbReference type="AlphaFoldDB" id="A0AAD7P662"/>
<keyword evidence="2" id="KW-1185">Reference proteome</keyword>
<sequence length="310" mass="35140">MKRRFSTGSLLIGLLLCLVLIVLQIFRLSPISNSNNLSLFPIKAPSERPRGKVEVEKKGDPLALQSWQQTTVTTEISCNRSRLRYDLCKIDGPTVLDPTTATFFAMGPTSSTNPPLVEKIRPYPRKFEDFIMGQIKNITLISGSPSPLCEVQHNVPALVFTAGGYTGNFYHDFNDGFIPLFITVNTILFDQDFVIVVSEAPDWWSRAVLVQIVPIGVEWAADVYFGRVARGLSLEYMEYKIGVEESSLVDKYGKDNLLLKDPHALQKNGWPAEIMDIYLREQNVKLDLVRFKEYLVEAYKKAKKFMHKRG</sequence>
<dbReference type="GO" id="GO:0016757">
    <property type="term" value="F:glycosyltransferase activity"/>
    <property type="evidence" value="ECO:0007669"/>
    <property type="project" value="InterPro"/>
</dbReference>
<dbReference type="PANTHER" id="PTHR20961">
    <property type="entry name" value="GLYCOSYLTRANSFERASE"/>
    <property type="match status" value="1"/>
</dbReference>
<name>A0AAD7P662_QUISA</name>
<protein>
    <submittedName>
        <fullName evidence="1">Glycosyltransferase</fullName>
    </submittedName>
</protein>
<organism evidence="1 2">
    <name type="scientific">Quillaja saponaria</name>
    <name type="common">Soap bark tree</name>
    <dbReference type="NCBI Taxonomy" id="32244"/>
    <lineage>
        <taxon>Eukaryota</taxon>
        <taxon>Viridiplantae</taxon>
        <taxon>Streptophyta</taxon>
        <taxon>Embryophyta</taxon>
        <taxon>Tracheophyta</taxon>
        <taxon>Spermatophyta</taxon>
        <taxon>Magnoliopsida</taxon>
        <taxon>eudicotyledons</taxon>
        <taxon>Gunneridae</taxon>
        <taxon>Pentapetalae</taxon>
        <taxon>rosids</taxon>
        <taxon>fabids</taxon>
        <taxon>Fabales</taxon>
        <taxon>Quillajaceae</taxon>
        <taxon>Quillaja</taxon>
    </lineage>
</organism>
<accession>A0AAD7P662</accession>
<dbReference type="KEGG" id="qsa:O6P43_032951"/>
<evidence type="ECO:0000313" key="1">
    <source>
        <dbReference type="EMBL" id="KAJ7943394.1"/>
    </source>
</evidence>
<dbReference type="PANTHER" id="PTHR20961:SF103">
    <property type="entry name" value="PUTATIVE-RELATED"/>
    <property type="match status" value="1"/>
</dbReference>
<comment type="caution">
    <text evidence="1">The sequence shown here is derived from an EMBL/GenBank/DDBJ whole genome shotgun (WGS) entry which is preliminary data.</text>
</comment>
<gene>
    <name evidence="1" type="ORF">O6P43_032951</name>
</gene>
<reference evidence="1" key="1">
    <citation type="journal article" date="2023" name="Science">
        <title>Elucidation of the pathway for biosynthesis of saponin adjuvants from the soapbark tree.</title>
        <authorList>
            <person name="Reed J."/>
            <person name="Orme A."/>
            <person name="El-Demerdash A."/>
            <person name="Owen C."/>
            <person name="Martin L.B.B."/>
            <person name="Misra R.C."/>
            <person name="Kikuchi S."/>
            <person name="Rejzek M."/>
            <person name="Martin A.C."/>
            <person name="Harkess A."/>
            <person name="Leebens-Mack J."/>
            <person name="Louveau T."/>
            <person name="Stephenson M.J."/>
            <person name="Osbourn A."/>
        </authorList>
    </citation>
    <scope>NUCLEOTIDE SEQUENCE</scope>
    <source>
        <strain evidence="1">S10</strain>
    </source>
</reference>
<dbReference type="Proteomes" id="UP001163823">
    <property type="component" value="Chromosome 14"/>
</dbReference>
<dbReference type="EMBL" id="JARAOO010000014">
    <property type="protein sequence ID" value="KAJ7943394.1"/>
    <property type="molecule type" value="Genomic_DNA"/>
</dbReference>
<evidence type="ECO:0000313" key="2">
    <source>
        <dbReference type="Proteomes" id="UP001163823"/>
    </source>
</evidence>
<proteinExistence type="predicted"/>